<evidence type="ECO:0000313" key="2">
    <source>
        <dbReference type="EMBL" id="ALH06920.1"/>
    </source>
</evidence>
<reference evidence="2" key="1">
    <citation type="journal article" date="2015" name="Genome Announc.">
        <title>Complete Genome Sequence of a New Member of the Marseilleviridae Recovered from the Brackish Submarine Spring in the Cassis Port-Miou Calanque, France.</title>
        <authorList>
            <person name="Doutre G."/>
            <person name="Arfib B."/>
            <person name="Rochette P."/>
            <person name="Claverie J.M."/>
            <person name="Bonin P."/>
            <person name="Abergel C."/>
        </authorList>
    </citation>
    <scope>NUCLEOTIDE SEQUENCE [LARGE SCALE GENOMIC DNA]</scope>
    <source>
        <strain evidence="2">1</strain>
    </source>
</reference>
<proteinExistence type="predicted"/>
<dbReference type="EMBL" id="KT428292">
    <property type="protein sequence ID" value="ALH06920.1"/>
    <property type="molecule type" value="Genomic_DNA"/>
</dbReference>
<dbReference type="Proteomes" id="UP000319438">
    <property type="component" value="Segment"/>
</dbReference>
<evidence type="ECO:0000259" key="1">
    <source>
        <dbReference type="PROSITE" id="PS51462"/>
    </source>
</evidence>
<dbReference type="Gene3D" id="3.90.79.10">
    <property type="entry name" value="Nucleoside Triphosphate Pyrophosphohydrolase"/>
    <property type="match status" value="1"/>
</dbReference>
<dbReference type="InterPro" id="IPR015797">
    <property type="entry name" value="NUDIX_hydrolase-like_dom_sf"/>
</dbReference>
<name>A0A0N7G2E7_9VIRU</name>
<organism evidence="2 3">
    <name type="scientific">Port-miou virus</name>
    <dbReference type="NCBI Taxonomy" id="1733873"/>
    <lineage>
        <taxon>Viruses</taxon>
        <taxon>Varidnaviria</taxon>
        <taxon>Bamfordvirae</taxon>
        <taxon>Nucleocytoviricota</taxon>
        <taxon>Megaviricetes</taxon>
        <taxon>Pimascovirales</taxon>
        <taxon>Pimascovirales incertae sedis</taxon>
        <taxon>Marseilleviridae</taxon>
        <taxon>Losannavirus</taxon>
        <taxon>Losannavirus lausannense</taxon>
        <taxon>Lausannevirus</taxon>
    </lineage>
</organism>
<dbReference type="CDD" id="cd02883">
    <property type="entry name" value="NUDIX_Hydrolase"/>
    <property type="match status" value="1"/>
</dbReference>
<gene>
    <name evidence="2" type="ORF">PMV_222</name>
</gene>
<sequence length="175" mass="20391">MSSISKSRITKVSHSDISEFDKNDSEVIRVGVIPFVRIGKREYWLLTQQPDGKYSDFGGGRKRTETLEQALLREVEEESSGLLTKLIERRLSEKKGITVLRARNGIHGNRGGFFLTLEIPHVDITKFKANDEVKKIRWIEKSKVLDGTWSIVNRSIVQYTKFLYFEEKDRCRWRV</sequence>
<dbReference type="PROSITE" id="PS51462">
    <property type="entry name" value="NUDIX"/>
    <property type="match status" value="1"/>
</dbReference>
<dbReference type="SUPFAM" id="SSF55811">
    <property type="entry name" value="Nudix"/>
    <property type="match status" value="1"/>
</dbReference>
<dbReference type="Pfam" id="PF00293">
    <property type="entry name" value="NUDIX"/>
    <property type="match status" value="1"/>
</dbReference>
<dbReference type="InterPro" id="IPR000086">
    <property type="entry name" value="NUDIX_hydrolase_dom"/>
</dbReference>
<evidence type="ECO:0000313" key="3">
    <source>
        <dbReference type="Proteomes" id="UP000319438"/>
    </source>
</evidence>
<dbReference type="GO" id="GO:0016787">
    <property type="term" value="F:hydrolase activity"/>
    <property type="evidence" value="ECO:0007669"/>
    <property type="project" value="UniProtKB-KW"/>
</dbReference>
<feature type="domain" description="Nudix hydrolase" evidence="1">
    <location>
        <begin position="25"/>
        <end position="164"/>
    </location>
</feature>
<keyword evidence="2" id="KW-0378">Hydrolase</keyword>
<accession>A0A0N7G2E7</accession>
<protein>
    <submittedName>
        <fullName evidence="2">Putative NUDIX hydrolase</fullName>
    </submittedName>
</protein>